<keyword evidence="4" id="KW-1185">Reference proteome</keyword>
<comment type="caution">
    <text evidence="3">The sequence shown here is derived from an EMBL/GenBank/DDBJ whole genome shotgun (WGS) entry which is preliminary data.</text>
</comment>
<evidence type="ECO:0000313" key="3">
    <source>
        <dbReference type="EMBL" id="OZC35748.1"/>
    </source>
</evidence>
<reference evidence="3 4" key="1">
    <citation type="submission" date="2017-06" db="EMBL/GenBank/DDBJ databases">
        <title>Draft genome sequence of the halophilic bacterium Marinobacter vinifirmus FB1.</title>
        <authorList>
            <person name="Stepanov V.G."/>
            <person name="Roberts D.J."/>
            <person name="Fox G.E."/>
        </authorList>
    </citation>
    <scope>NUCLEOTIDE SEQUENCE [LARGE SCALE GENOMIC DNA]</scope>
    <source>
        <strain evidence="3 4">FB1</strain>
    </source>
</reference>
<protein>
    <recommendedName>
        <fullName evidence="5">HNH endonuclease</fullName>
    </recommendedName>
</protein>
<dbReference type="CDD" id="cd00085">
    <property type="entry name" value="HNHc"/>
    <property type="match status" value="1"/>
</dbReference>
<dbReference type="InterPro" id="IPR058807">
    <property type="entry name" value="ScoMcrA_N"/>
</dbReference>
<dbReference type="GO" id="GO:0004519">
    <property type="term" value="F:endonuclease activity"/>
    <property type="evidence" value="ECO:0007669"/>
    <property type="project" value="InterPro"/>
</dbReference>
<dbReference type="AlphaFoldDB" id="A0A7Z1DTN9"/>
<accession>A0A7Z1DTN9</accession>
<sequence>MLIERNKLDSIVMRYHGIANYGERLIERIRPMSLKDLNDPKAVLEAIAEYDQLGQEGFLKRYGFGKARTFALIHGGRSYDSKAIVGAAHGYQFGTPLSSKQFSGGLATVVPKLEELGFTVVALALDEQTASIPEEVPDSVWEGARRSVTVNRYERSPAARAACIEHHGSACLICGFDFAQTYGADFQGFIHVHHIVPISKIGEQYEVDPINDLIPVCPNCHAALHYGGKEQSPDDIKALLQLPRST</sequence>
<name>A0A7Z1DTN9_9GAMM</name>
<evidence type="ECO:0000259" key="2">
    <source>
        <dbReference type="Pfam" id="PF26345"/>
    </source>
</evidence>
<dbReference type="Proteomes" id="UP000216984">
    <property type="component" value="Unassembled WGS sequence"/>
</dbReference>
<evidence type="ECO:0008006" key="5">
    <source>
        <dbReference type="Google" id="ProtNLM"/>
    </source>
</evidence>
<dbReference type="InterPro" id="IPR002711">
    <property type="entry name" value="HNH"/>
</dbReference>
<dbReference type="GO" id="GO:0008270">
    <property type="term" value="F:zinc ion binding"/>
    <property type="evidence" value="ECO:0007669"/>
    <property type="project" value="InterPro"/>
</dbReference>
<dbReference type="GO" id="GO:0003676">
    <property type="term" value="F:nucleic acid binding"/>
    <property type="evidence" value="ECO:0007669"/>
    <property type="project" value="InterPro"/>
</dbReference>
<dbReference type="InterPro" id="IPR003615">
    <property type="entry name" value="HNH_nuc"/>
</dbReference>
<evidence type="ECO:0000313" key="4">
    <source>
        <dbReference type="Proteomes" id="UP000216984"/>
    </source>
</evidence>
<organism evidence="3 4">
    <name type="scientific">Marinobacter vinifirmus</name>
    <dbReference type="NCBI Taxonomy" id="355591"/>
    <lineage>
        <taxon>Bacteria</taxon>
        <taxon>Pseudomonadati</taxon>
        <taxon>Pseudomonadota</taxon>
        <taxon>Gammaproteobacteria</taxon>
        <taxon>Pseudomonadales</taxon>
        <taxon>Marinobacteraceae</taxon>
        <taxon>Marinobacter</taxon>
    </lineage>
</organism>
<feature type="domain" description="HNH" evidence="1">
    <location>
        <begin position="171"/>
        <end position="225"/>
    </location>
</feature>
<dbReference type="Gene3D" id="1.10.30.50">
    <property type="match status" value="1"/>
</dbReference>
<feature type="domain" description="ScoMcrA-like N-terminal head" evidence="2">
    <location>
        <begin position="41"/>
        <end position="121"/>
    </location>
</feature>
<proteinExistence type="predicted"/>
<dbReference type="Pfam" id="PF26345">
    <property type="entry name" value="ScoMcrA_N"/>
    <property type="match status" value="1"/>
</dbReference>
<gene>
    <name evidence="3" type="ORF">B9Q17_02585</name>
</gene>
<dbReference type="Pfam" id="PF01844">
    <property type="entry name" value="HNH"/>
    <property type="match status" value="1"/>
</dbReference>
<dbReference type="EMBL" id="NEFY01000008">
    <property type="protein sequence ID" value="OZC35748.1"/>
    <property type="molecule type" value="Genomic_DNA"/>
</dbReference>
<evidence type="ECO:0000259" key="1">
    <source>
        <dbReference type="Pfam" id="PF01844"/>
    </source>
</evidence>